<evidence type="ECO:0000256" key="1">
    <source>
        <dbReference type="ARBA" id="ARBA00008799"/>
    </source>
</evidence>
<reference evidence="3" key="1">
    <citation type="submission" date="2017-09" db="EMBL/GenBank/DDBJ databases">
        <title>Depth-based differentiation of microbial function through sediment-hosted aquifers and enrichment of novel symbionts in the deep terrestrial subsurface.</title>
        <authorList>
            <person name="Probst A.J."/>
            <person name="Ladd B."/>
            <person name="Jarett J.K."/>
            <person name="Geller-Mcgrath D.E."/>
            <person name="Sieber C.M.K."/>
            <person name="Emerson J.B."/>
            <person name="Anantharaman K."/>
            <person name="Thomas B.C."/>
            <person name="Malmstrom R."/>
            <person name="Stieglmeier M."/>
            <person name="Klingl A."/>
            <person name="Woyke T."/>
            <person name="Ryan C.M."/>
            <person name="Banfield J.F."/>
        </authorList>
    </citation>
    <scope>NUCLEOTIDE SEQUENCE [LARGE SCALE GENOMIC DNA]</scope>
</reference>
<proteinExistence type="inferred from homology"/>
<gene>
    <name evidence="2" type="ORF">COY90_04910</name>
</gene>
<dbReference type="SUPFAM" id="SSF53756">
    <property type="entry name" value="UDP-Glycosyltransferase/glycogen phosphorylase"/>
    <property type="match status" value="1"/>
</dbReference>
<dbReference type="CDD" id="cd03788">
    <property type="entry name" value="GT20_TPS"/>
    <property type="match status" value="1"/>
</dbReference>
<evidence type="ECO:0000313" key="2">
    <source>
        <dbReference type="EMBL" id="PIY68622.1"/>
    </source>
</evidence>
<sequence>MSNRDSLEKYIRKNLKDRSFYIVTNREPYIHNKTFEGIEVTRPSGGAHTLLELIARVSQGTYIAHGAGSADKQVVDKNNCIKMPPKEKLFTLKRVFLSKKELEYFYYGFTNQTLWPLCHAVFVKPEFNPLWWESYKEVNRKFAQTVLDDVGDKKAFVWVNDYHFCLLPQMLRESGKDIKIGTFWHIPWPTYEIFRVNPWAKELLIGLLGSDLLAFHRGYQAQNFVQSVQRELEAKIGHEQSKIVYKEHLTKIENLEAGIDYQEIVDLNNKGKTIRRSFMTKLFGMDIPFLILGVDRLDYTKGIIERLKMIDRFFEKHPEYIEKVVYYGIMPQSRFHIPAYRAYAKNVTDLAEKINWKYSTGRWVPIHYTLNGLSGRDKVFQYYKQANVCLVTSLDDGMNLVAKEYVIACDAEKGSLVLSKFTGASNDLRYSTLINPYNIEEGADAIFKALNMDPKDRKIRNLKMRKELKERNIYNWAIRFIEKTLYE</sequence>
<dbReference type="Pfam" id="PF00982">
    <property type="entry name" value="Glyco_transf_20"/>
    <property type="match status" value="1"/>
</dbReference>
<dbReference type="Proteomes" id="UP000230108">
    <property type="component" value="Unassembled WGS sequence"/>
</dbReference>
<dbReference type="EMBL" id="PFLF01000105">
    <property type="protein sequence ID" value="PIY68622.1"/>
    <property type="molecule type" value="Genomic_DNA"/>
</dbReference>
<comment type="caution">
    <text evidence="2">The sequence shown here is derived from an EMBL/GenBank/DDBJ whole genome shotgun (WGS) entry which is preliminary data.</text>
</comment>
<dbReference type="GO" id="GO:0003825">
    <property type="term" value="F:alpha,alpha-trehalose-phosphate synthase (UDP-forming) activity"/>
    <property type="evidence" value="ECO:0007669"/>
    <property type="project" value="TreeGrafter"/>
</dbReference>
<dbReference type="PANTHER" id="PTHR10788:SF106">
    <property type="entry name" value="BCDNA.GH08860"/>
    <property type="match status" value="1"/>
</dbReference>
<protein>
    <submittedName>
        <fullName evidence="2">Trehalose-6-phosphate synthase</fullName>
    </submittedName>
</protein>
<dbReference type="Gene3D" id="3.40.50.2000">
    <property type="entry name" value="Glycogen Phosphorylase B"/>
    <property type="match status" value="2"/>
</dbReference>
<dbReference type="PANTHER" id="PTHR10788">
    <property type="entry name" value="TREHALOSE-6-PHOSPHATE SYNTHASE"/>
    <property type="match status" value="1"/>
</dbReference>
<dbReference type="AlphaFoldDB" id="A0A2M7QCX6"/>
<dbReference type="GO" id="GO:0005992">
    <property type="term" value="P:trehalose biosynthetic process"/>
    <property type="evidence" value="ECO:0007669"/>
    <property type="project" value="InterPro"/>
</dbReference>
<organism evidence="2 3">
    <name type="scientific">Candidatus Roizmanbacteria bacterium CG_4_10_14_0_8_um_filter_39_9</name>
    <dbReference type="NCBI Taxonomy" id="1974829"/>
    <lineage>
        <taxon>Bacteria</taxon>
        <taxon>Candidatus Roizmaniibacteriota</taxon>
    </lineage>
</organism>
<accession>A0A2M7QCX6</accession>
<dbReference type="InterPro" id="IPR001830">
    <property type="entry name" value="Glyco_trans_20"/>
</dbReference>
<name>A0A2M7QCX6_9BACT</name>
<evidence type="ECO:0000313" key="3">
    <source>
        <dbReference type="Proteomes" id="UP000230108"/>
    </source>
</evidence>
<comment type="similarity">
    <text evidence="1">Belongs to the glycosyltransferase 20 family.</text>
</comment>